<dbReference type="GO" id="GO:0005344">
    <property type="term" value="F:oxygen carrier activity"/>
    <property type="evidence" value="ECO:0007669"/>
    <property type="project" value="UniProtKB-KW"/>
</dbReference>
<name>A0A914C4N7_9BILA</name>
<dbReference type="Pfam" id="PF00042">
    <property type="entry name" value="Globin"/>
    <property type="match status" value="1"/>
</dbReference>
<dbReference type="InterPro" id="IPR009050">
    <property type="entry name" value="Globin-like_sf"/>
</dbReference>
<dbReference type="PROSITE" id="PS01033">
    <property type="entry name" value="GLOBIN"/>
    <property type="match status" value="1"/>
</dbReference>
<dbReference type="WBParaSite" id="ACRNAN_Path_273.g1008.t1">
    <property type="protein sequence ID" value="ACRNAN_Path_273.g1008.t1"/>
    <property type="gene ID" value="ACRNAN_Path_273.g1008"/>
</dbReference>
<dbReference type="GO" id="GO:0019825">
    <property type="term" value="F:oxygen binding"/>
    <property type="evidence" value="ECO:0007669"/>
    <property type="project" value="InterPro"/>
</dbReference>
<dbReference type="CDD" id="cd01040">
    <property type="entry name" value="Mb-like"/>
    <property type="match status" value="1"/>
</dbReference>
<proteinExistence type="inferred from homology"/>
<dbReference type="GO" id="GO:0020037">
    <property type="term" value="F:heme binding"/>
    <property type="evidence" value="ECO:0007669"/>
    <property type="project" value="InterPro"/>
</dbReference>
<sequence length="246" mass="28559">MFRASKVKVNVAEITSDKAQPTTPIDKTFPSTNEINRTISIESDGKASINSAKDRRISVDVTYWIPSNTEKVILRKTWSDDFDFLYNLGAKIYIYIFENEPEAKKLFPKIHQHGEKFKESEEFRSQALKFVQTLSICIDHLDNTNHITKILHAIGERHVAFSDQFGFKPKHWDIFLDALEVALSEHIESFKNFDETKKEEAIFVWRKLAQYVITHMKRGYVEGLVKKYHNSEDVSLVEFNKAAVKI</sequence>
<evidence type="ECO:0000313" key="4">
    <source>
        <dbReference type="WBParaSite" id="ACRNAN_Path_273.g1008.t1"/>
    </source>
</evidence>
<keyword evidence="1" id="KW-0561">Oxygen transport</keyword>
<comment type="similarity">
    <text evidence="1">Belongs to the globin family.</text>
</comment>
<dbReference type="AlphaFoldDB" id="A0A914C4N7"/>
<evidence type="ECO:0000256" key="1">
    <source>
        <dbReference type="RuleBase" id="RU000356"/>
    </source>
</evidence>
<protein>
    <submittedName>
        <fullName evidence="4">Globin family profile domain-containing protein</fullName>
    </submittedName>
</protein>
<keyword evidence="1" id="KW-0479">Metal-binding</keyword>
<organism evidence="3 4">
    <name type="scientific">Acrobeloides nanus</name>
    <dbReference type="NCBI Taxonomy" id="290746"/>
    <lineage>
        <taxon>Eukaryota</taxon>
        <taxon>Metazoa</taxon>
        <taxon>Ecdysozoa</taxon>
        <taxon>Nematoda</taxon>
        <taxon>Chromadorea</taxon>
        <taxon>Rhabditida</taxon>
        <taxon>Tylenchina</taxon>
        <taxon>Cephalobomorpha</taxon>
        <taxon>Cephaloboidea</taxon>
        <taxon>Cephalobidae</taxon>
        <taxon>Acrobeloides</taxon>
    </lineage>
</organism>
<evidence type="ECO:0000313" key="3">
    <source>
        <dbReference type="Proteomes" id="UP000887540"/>
    </source>
</evidence>
<keyword evidence="1" id="KW-0408">Iron</keyword>
<evidence type="ECO:0000259" key="2">
    <source>
        <dbReference type="PROSITE" id="PS01033"/>
    </source>
</evidence>
<keyword evidence="1" id="KW-0813">Transport</keyword>
<dbReference type="PANTHER" id="PTHR47768:SF1">
    <property type="entry name" value="GLOBIN FAMILY PROFILE DOMAIN-CONTAINING PROTEIN"/>
    <property type="match status" value="1"/>
</dbReference>
<keyword evidence="3" id="KW-1185">Reference proteome</keyword>
<dbReference type="InterPro" id="IPR053341">
    <property type="entry name" value="Oxidative_stress_globin-like"/>
</dbReference>
<feature type="domain" description="Globin" evidence="2">
    <location>
        <begin position="65"/>
        <end position="221"/>
    </location>
</feature>
<reference evidence="4" key="1">
    <citation type="submission" date="2022-11" db="UniProtKB">
        <authorList>
            <consortium name="WormBaseParasite"/>
        </authorList>
    </citation>
    <scope>IDENTIFICATION</scope>
</reference>
<dbReference type="SUPFAM" id="SSF46458">
    <property type="entry name" value="Globin-like"/>
    <property type="match status" value="1"/>
</dbReference>
<keyword evidence="1" id="KW-0349">Heme</keyword>
<dbReference type="InterPro" id="IPR012292">
    <property type="entry name" value="Globin/Proto"/>
</dbReference>
<dbReference type="InterPro" id="IPR000971">
    <property type="entry name" value="Globin"/>
</dbReference>
<accession>A0A914C4N7</accession>
<dbReference type="InterPro" id="IPR044399">
    <property type="entry name" value="Mb-like_M"/>
</dbReference>
<dbReference type="Proteomes" id="UP000887540">
    <property type="component" value="Unplaced"/>
</dbReference>
<dbReference type="PANTHER" id="PTHR47768">
    <property type="entry name" value="GLOBIN RELATED-RELATED"/>
    <property type="match status" value="1"/>
</dbReference>
<dbReference type="Gene3D" id="1.10.490.10">
    <property type="entry name" value="Globins"/>
    <property type="match status" value="1"/>
</dbReference>